<dbReference type="RefSeq" id="WP_097319700.1">
    <property type="nucleotide sequence ID" value="NZ_OBDY01000003.1"/>
</dbReference>
<keyword evidence="1" id="KW-0472">Membrane</keyword>
<protein>
    <recommendedName>
        <fullName evidence="4">DUF4232 domain-containing protein</fullName>
    </recommendedName>
</protein>
<evidence type="ECO:0000313" key="2">
    <source>
        <dbReference type="EMBL" id="SNY30355.1"/>
    </source>
</evidence>
<keyword evidence="1" id="KW-0812">Transmembrane</keyword>
<dbReference type="AlphaFoldDB" id="A0A285H3P5"/>
<gene>
    <name evidence="2" type="ORF">SAMN05421748_103390</name>
</gene>
<sequence length="350" mass="36840">MRIAPKTIESDLREALHTSPPVDAWPDPVTRVTAGVTRRRRQRFLAATASAALVAGVAVAGTGLITHRPAPTTAVAGAEPAAAPQVLRRSPREDRQACRLDDVDSAQWIVRSALWGLSTGLAVRPHNSERCTLSGVPQLSGVNAATGALEPVAAAGAGPLDSSVARQFPATIDPGEAARVEIRGVKCAAGQTPRSYRDLVLTAGAEKISLPASRRLDGVCGADVSQWFVEPPMLYAALNATLRAPAVLRRGEEFTYTVRVDNVYARDYSLSPCPVYVLGIEATEIGSWQRVDCTASGIDGHDSVTFTLQGRIPPDIEPGPHKLSWMAVTGAGEAVVADMGTSGTAVIVTR</sequence>
<feature type="transmembrane region" description="Helical" evidence="1">
    <location>
        <begin position="44"/>
        <end position="65"/>
    </location>
</feature>
<evidence type="ECO:0000313" key="3">
    <source>
        <dbReference type="Proteomes" id="UP000219612"/>
    </source>
</evidence>
<dbReference type="OrthoDB" id="3393280at2"/>
<proteinExistence type="predicted"/>
<accession>A0A285H3P5</accession>
<keyword evidence="3" id="KW-1185">Reference proteome</keyword>
<dbReference type="Proteomes" id="UP000219612">
    <property type="component" value="Unassembled WGS sequence"/>
</dbReference>
<name>A0A285H3P5_9ACTN</name>
<organism evidence="2 3">
    <name type="scientific">Paractinoplanes atraurantiacus</name>
    <dbReference type="NCBI Taxonomy" id="1036182"/>
    <lineage>
        <taxon>Bacteria</taxon>
        <taxon>Bacillati</taxon>
        <taxon>Actinomycetota</taxon>
        <taxon>Actinomycetes</taxon>
        <taxon>Micromonosporales</taxon>
        <taxon>Micromonosporaceae</taxon>
        <taxon>Paractinoplanes</taxon>
    </lineage>
</organism>
<keyword evidence="1" id="KW-1133">Transmembrane helix</keyword>
<reference evidence="2 3" key="1">
    <citation type="submission" date="2017-09" db="EMBL/GenBank/DDBJ databases">
        <authorList>
            <person name="Ehlers B."/>
            <person name="Leendertz F.H."/>
        </authorList>
    </citation>
    <scope>NUCLEOTIDE SEQUENCE [LARGE SCALE GENOMIC DNA]</scope>
    <source>
        <strain evidence="2 3">CGMCC 4.6857</strain>
    </source>
</reference>
<evidence type="ECO:0008006" key="4">
    <source>
        <dbReference type="Google" id="ProtNLM"/>
    </source>
</evidence>
<dbReference type="EMBL" id="OBDY01000003">
    <property type="protein sequence ID" value="SNY30355.1"/>
    <property type="molecule type" value="Genomic_DNA"/>
</dbReference>
<evidence type="ECO:0000256" key="1">
    <source>
        <dbReference type="SAM" id="Phobius"/>
    </source>
</evidence>